<reference evidence="2 3" key="1">
    <citation type="submission" date="2014-12" db="EMBL/GenBank/DDBJ databases">
        <title>Draft genome sequences of 29 type strains of Enterococci.</title>
        <authorList>
            <person name="Zhong Z."/>
            <person name="Sun Z."/>
            <person name="Liu W."/>
            <person name="Zhang W."/>
            <person name="Zhang H."/>
        </authorList>
    </citation>
    <scope>NUCLEOTIDE SEQUENCE [LARGE SCALE GENOMIC DNA]</scope>
    <source>
        <strain evidence="2 3">DSM 21207</strain>
    </source>
</reference>
<dbReference type="Gene3D" id="3.60.15.10">
    <property type="entry name" value="Ribonuclease Z/Hydroxyacylglutathione hydrolase-like"/>
    <property type="match status" value="1"/>
</dbReference>
<dbReference type="InterPro" id="IPR036866">
    <property type="entry name" value="RibonucZ/Hydroxyglut_hydro"/>
</dbReference>
<dbReference type="STRING" id="317010.RU96_GL001242"/>
<accession>A0A1L8R3M9</accession>
<dbReference type="RefSeq" id="WP_071865473.1">
    <property type="nucleotide sequence ID" value="NZ_JBHLVQ010000017.1"/>
</dbReference>
<dbReference type="AlphaFoldDB" id="A0A1L8R3M9"/>
<dbReference type="PANTHER" id="PTHR42663">
    <property type="entry name" value="HYDROLASE C777.06C-RELATED-RELATED"/>
    <property type="match status" value="1"/>
</dbReference>
<organism evidence="2 3">
    <name type="scientific">Enterococcus canintestini</name>
    <dbReference type="NCBI Taxonomy" id="317010"/>
    <lineage>
        <taxon>Bacteria</taxon>
        <taxon>Bacillati</taxon>
        <taxon>Bacillota</taxon>
        <taxon>Bacilli</taxon>
        <taxon>Lactobacillales</taxon>
        <taxon>Enterococcaceae</taxon>
        <taxon>Enterococcus</taxon>
    </lineage>
</organism>
<dbReference type="EMBL" id="JXKG01000020">
    <property type="protein sequence ID" value="OJG14325.1"/>
    <property type="molecule type" value="Genomic_DNA"/>
</dbReference>
<proteinExistence type="predicted"/>
<evidence type="ECO:0000259" key="1">
    <source>
        <dbReference type="Pfam" id="PF12706"/>
    </source>
</evidence>
<gene>
    <name evidence="2" type="ORF">RU96_GL001242</name>
</gene>
<dbReference type="PANTHER" id="PTHR42663:SF6">
    <property type="entry name" value="HYDROLASE C777.06C-RELATED"/>
    <property type="match status" value="1"/>
</dbReference>
<dbReference type="InterPro" id="IPR001279">
    <property type="entry name" value="Metallo-B-lactamas"/>
</dbReference>
<evidence type="ECO:0000313" key="2">
    <source>
        <dbReference type="EMBL" id="OJG14325.1"/>
    </source>
</evidence>
<sequence>MKLQYFGTAAAEGVPALYCQCDLCKKALKNGGKDLRSRCQSLVDDFLMIDWPADSYWHYLTYRYDLYHLEHLLITHSHSDHFYPEDLVLRLSGYVKNTPATLNVYGNEMVASFLERVFDLEGYKEQERIQFHLIQAFEPFQIENYQITPLIADHDPRENCLIYAISDGLKNMLYAHDTGEFPLATWEYLAKNGSYFDYVSLDCNSQNNDTVHNHMGFPNNLRTKARLAQLGLVDEKTIFTCSHFSHNSQLTHGEMETLVASAGFQVAYDGYEVIF</sequence>
<evidence type="ECO:0000313" key="3">
    <source>
        <dbReference type="Proteomes" id="UP000182835"/>
    </source>
</evidence>
<feature type="domain" description="Metallo-beta-lactamase" evidence="1">
    <location>
        <begin position="63"/>
        <end position="221"/>
    </location>
</feature>
<name>A0A1L8R3M9_9ENTE</name>
<comment type="caution">
    <text evidence="2">The sequence shown here is derived from an EMBL/GenBank/DDBJ whole genome shotgun (WGS) entry which is preliminary data.</text>
</comment>
<dbReference type="OrthoDB" id="9781189at2"/>
<dbReference type="Pfam" id="PF12706">
    <property type="entry name" value="Lactamase_B_2"/>
    <property type="match status" value="1"/>
</dbReference>
<dbReference type="Proteomes" id="UP000182835">
    <property type="component" value="Unassembled WGS sequence"/>
</dbReference>
<protein>
    <submittedName>
        <fullName evidence="2">PhnP protein</fullName>
    </submittedName>
</protein>
<dbReference type="SUPFAM" id="SSF56281">
    <property type="entry name" value="Metallo-hydrolase/oxidoreductase"/>
    <property type="match status" value="1"/>
</dbReference>